<comment type="caution">
    <text evidence="1">The sequence shown here is derived from an EMBL/GenBank/DDBJ whole genome shotgun (WGS) entry which is preliminary data.</text>
</comment>
<reference evidence="1" key="1">
    <citation type="submission" date="2020-05" db="EMBL/GenBank/DDBJ databases">
        <title>Identification of trans-AT polyketide cluster in two marine bacteria, producers of a novel glutaramide-containing polyketide sesbanimide D and analogs.</title>
        <authorList>
            <person name="Kacar D."/>
            <person name="Rodriguez P."/>
            <person name="Canedo L."/>
            <person name="Gonzalez E."/>
            <person name="Galan B."/>
            <person name="De La Calle F."/>
            <person name="Garcia J.L."/>
        </authorList>
    </citation>
    <scope>NUCLEOTIDE SEQUENCE</scope>
    <source>
        <strain evidence="1">PHM038</strain>
    </source>
</reference>
<dbReference type="RefSeq" id="WP_190294118.1">
    <property type="nucleotide sequence ID" value="NZ_JABFCZ010000038.1"/>
</dbReference>
<name>A0A926S8W2_9HYPH</name>
<sequence length="178" mass="19760">MTKQEIQTISSHGLAGIVFTSKDEIDRLLLEVAKVLELSGLKLAGVLQTSQPQTRERERSVFLRGLGSDWEMPVLQKRGMHARGCRLDSQAITDIAGRLLNDLQEKPDLLIINRFGRAESEGYGLRQVLEQAVGDEIPVLIGVREDYQGPWEQFHGGLGDALPPDLHSVLAWCTSKCD</sequence>
<dbReference type="Pfam" id="PF10649">
    <property type="entry name" value="DUF2478"/>
    <property type="match status" value="1"/>
</dbReference>
<evidence type="ECO:0000313" key="1">
    <source>
        <dbReference type="EMBL" id="MBD1549427.1"/>
    </source>
</evidence>
<accession>A0A926S8W2</accession>
<dbReference type="EMBL" id="JABFCZ010000038">
    <property type="protein sequence ID" value="MBD1549427.1"/>
    <property type="molecule type" value="Genomic_DNA"/>
</dbReference>
<evidence type="ECO:0000313" key="2">
    <source>
        <dbReference type="Proteomes" id="UP000598467"/>
    </source>
</evidence>
<protein>
    <submittedName>
        <fullName evidence="1">DUF2478 domain-containing protein</fullName>
    </submittedName>
</protein>
<organism evidence="1 2">
    <name type="scientific">Roseibium aggregatum</name>
    <dbReference type="NCBI Taxonomy" id="187304"/>
    <lineage>
        <taxon>Bacteria</taxon>
        <taxon>Pseudomonadati</taxon>
        <taxon>Pseudomonadota</taxon>
        <taxon>Alphaproteobacteria</taxon>
        <taxon>Hyphomicrobiales</taxon>
        <taxon>Stappiaceae</taxon>
        <taxon>Roseibium</taxon>
    </lineage>
</organism>
<gene>
    <name evidence="1" type="ORF">HK439_24475</name>
</gene>
<dbReference type="AlphaFoldDB" id="A0A926S8W2"/>
<proteinExistence type="predicted"/>
<dbReference type="Proteomes" id="UP000598467">
    <property type="component" value="Unassembled WGS sequence"/>
</dbReference>
<dbReference type="InterPro" id="IPR018912">
    <property type="entry name" value="DUF2478"/>
</dbReference>